<dbReference type="Proteomes" id="UP001212997">
    <property type="component" value="Unassembled WGS sequence"/>
</dbReference>
<protein>
    <submittedName>
        <fullName evidence="2">Uncharacterized protein</fullName>
    </submittedName>
</protein>
<name>A0AAD5UYR1_9APHY</name>
<evidence type="ECO:0000313" key="3">
    <source>
        <dbReference type="Proteomes" id="UP001212997"/>
    </source>
</evidence>
<accession>A0AAD5UYR1</accession>
<reference evidence="2" key="1">
    <citation type="submission" date="2022-07" db="EMBL/GenBank/DDBJ databases">
        <title>Genome Sequence of Physisporinus lineatus.</title>
        <authorList>
            <person name="Buettner E."/>
        </authorList>
    </citation>
    <scope>NUCLEOTIDE SEQUENCE</scope>
    <source>
        <strain evidence="2">VT162</strain>
    </source>
</reference>
<sequence>MLITTNPKSKTKSKSSPPPSFYIDANTFNSPLSLDVSQQPLPSTVSPVFIHAGNNLGEVEVTVDKYFQGSFLVQTEYATAELEDGSIDSEVGFDDGLVASDNYLTDWAGRNLYVDASADSIVSGWGGEGERPESSKPGVGAPGCVEVLSVLSPVELSLGGS</sequence>
<evidence type="ECO:0000256" key="1">
    <source>
        <dbReference type="SAM" id="MobiDB-lite"/>
    </source>
</evidence>
<feature type="region of interest" description="Disordered" evidence="1">
    <location>
        <begin position="1"/>
        <end position="20"/>
    </location>
</feature>
<dbReference type="EMBL" id="JANAWD010000400">
    <property type="protein sequence ID" value="KAJ3480044.1"/>
    <property type="molecule type" value="Genomic_DNA"/>
</dbReference>
<comment type="caution">
    <text evidence="2">The sequence shown here is derived from an EMBL/GenBank/DDBJ whole genome shotgun (WGS) entry which is preliminary data.</text>
</comment>
<dbReference type="AlphaFoldDB" id="A0AAD5UYR1"/>
<keyword evidence="3" id="KW-1185">Reference proteome</keyword>
<organism evidence="2 3">
    <name type="scientific">Meripilus lineatus</name>
    <dbReference type="NCBI Taxonomy" id="2056292"/>
    <lineage>
        <taxon>Eukaryota</taxon>
        <taxon>Fungi</taxon>
        <taxon>Dikarya</taxon>
        <taxon>Basidiomycota</taxon>
        <taxon>Agaricomycotina</taxon>
        <taxon>Agaricomycetes</taxon>
        <taxon>Polyporales</taxon>
        <taxon>Meripilaceae</taxon>
        <taxon>Meripilus</taxon>
    </lineage>
</organism>
<proteinExistence type="predicted"/>
<gene>
    <name evidence="2" type="ORF">NLI96_g8644</name>
</gene>
<evidence type="ECO:0000313" key="2">
    <source>
        <dbReference type="EMBL" id="KAJ3480044.1"/>
    </source>
</evidence>